<dbReference type="Pfam" id="PF00512">
    <property type="entry name" value="HisKA"/>
    <property type="match status" value="1"/>
</dbReference>
<dbReference type="FunFam" id="3.30.565.10:FF:000006">
    <property type="entry name" value="Sensor histidine kinase WalK"/>
    <property type="match status" value="1"/>
</dbReference>
<dbReference type="PANTHER" id="PTHR43547:SF2">
    <property type="entry name" value="HYBRID SIGNAL TRANSDUCTION HISTIDINE KINASE C"/>
    <property type="match status" value="1"/>
</dbReference>
<evidence type="ECO:0000256" key="6">
    <source>
        <dbReference type="SAM" id="Coils"/>
    </source>
</evidence>
<dbReference type="Proteomes" id="UP001063350">
    <property type="component" value="Chromosome"/>
</dbReference>
<reference evidence="9" key="1">
    <citation type="submission" date="2020-12" db="EMBL/GenBank/DDBJ databases">
        <title>Desulfobium dissulfuricans gen. nov., sp. nov., a novel mesophilic, sulfate-reducing bacterium isolated from a deep-sea hydrothermal vent.</title>
        <authorList>
            <person name="Hashimoto Y."/>
            <person name="Tame A."/>
            <person name="Sawayama S."/>
            <person name="Miyazaki J."/>
            <person name="Takai K."/>
            <person name="Nakagawa S."/>
        </authorList>
    </citation>
    <scope>NUCLEOTIDE SEQUENCE</scope>
    <source>
        <strain evidence="9">GF1</strain>
    </source>
</reference>
<dbReference type="InterPro" id="IPR005467">
    <property type="entry name" value="His_kinase_dom"/>
</dbReference>
<dbReference type="CDD" id="cd00082">
    <property type="entry name" value="HisKA"/>
    <property type="match status" value="1"/>
</dbReference>
<dbReference type="EMBL" id="AP024233">
    <property type="protein sequence ID" value="BCO09399.1"/>
    <property type="molecule type" value="Genomic_DNA"/>
</dbReference>
<dbReference type="SMART" id="SM00388">
    <property type="entry name" value="HisKA"/>
    <property type="match status" value="1"/>
</dbReference>
<evidence type="ECO:0000256" key="2">
    <source>
        <dbReference type="ARBA" id="ARBA00012438"/>
    </source>
</evidence>
<dbReference type="InterPro" id="IPR036097">
    <property type="entry name" value="HisK_dim/P_sf"/>
</dbReference>
<feature type="coiled-coil region" evidence="6">
    <location>
        <begin position="208"/>
        <end position="235"/>
    </location>
</feature>
<dbReference type="SUPFAM" id="SSF55874">
    <property type="entry name" value="ATPase domain of HSP90 chaperone/DNA topoisomerase II/histidine kinase"/>
    <property type="match status" value="1"/>
</dbReference>
<dbReference type="Gene3D" id="1.10.287.130">
    <property type="match status" value="1"/>
</dbReference>
<evidence type="ECO:0000256" key="1">
    <source>
        <dbReference type="ARBA" id="ARBA00000085"/>
    </source>
</evidence>
<feature type="domain" description="Histidine kinase" evidence="8">
    <location>
        <begin position="231"/>
        <end position="442"/>
    </location>
</feature>
<keyword evidence="3" id="KW-0597">Phosphoprotein</keyword>
<evidence type="ECO:0000259" key="8">
    <source>
        <dbReference type="PROSITE" id="PS50109"/>
    </source>
</evidence>
<evidence type="ECO:0000313" key="10">
    <source>
        <dbReference type="Proteomes" id="UP001063350"/>
    </source>
</evidence>
<keyword evidence="10" id="KW-1185">Reference proteome</keyword>
<dbReference type="Pfam" id="PF02518">
    <property type="entry name" value="HATPase_c"/>
    <property type="match status" value="1"/>
</dbReference>
<evidence type="ECO:0000256" key="3">
    <source>
        <dbReference type="ARBA" id="ARBA00022553"/>
    </source>
</evidence>
<dbReference type="EC" id="2.7.13.3" evidence="2"/>
<evidence type="ECO:0000256" key="4">
    <source>
        <dbReference type="ARBA" id="ARBA00022679"/>
    </source>
</evidence>
<dbReference type="PANTHER" id="PTHR43547">
    <property type="entry name" value="TWO-COMPONENT HISTIDINE KINASE"/>
    <property type="match status" value="1"/>
</dbReference>
<dbReference type="GO" id="GO:0000155">
    <property type="term" value="F:phosphorelay sensor kinase activity"/>
    <property type="evidence" value="ECO:0007669"/>
    <property type="project" value="InterPro"/>
</dbReference>
<comment type="catalytic activity">
    <reaction evidence="1">
        <text>ATP + protein L-histidine = ADP + protein N-phospho-L-histidine.</text>
        <dbReference type="EC" id="2.7.13.3"/>
    </reaction>
</comment>
<proteinExistence type="predicted"/>
<dbReference type="InterPro" id="IPR003594">
    <property type="entry name" value="HATPase_dom"/>
</dbReference>
<keyword evidence="4" id="KW-0808">Transferase</keyword>
<protein>
    <recommendedName>
        <fullName evidence="2">histidine kinase</fullName>
        <ecNumber evidence="2">2.7.13.3</ecNumber>
    </recommendedName>
</protein>
<dbReference type="AlphaFoldDB" id="A0A915U1J5"/>
<dbReference type="InterPro" id="IPR036890">
    <property type="entry name" value="HATPase_C_sf"/>
</dbReference>
<dbReference type="CDD" id="cd00075">
    <property type="entry name" value="HATPase"/>
    <property type="match status" value="1"/>
</dbReference>
<organism evidence="9 10">
    <name type="scientific">Desulfolithobacter dissulfuricans</name>
    <dbReference type="NCBI Taxonomy" id="2795293"/>
    <lineage>
        <taxon>Bacteria</taxon>
        <taxon>Pseudomonadati</taxon>
        <taxon>Thermodesulfobacteriota</taxon>
        <taxon>Desulfobulbia</taxon>
        <taxon>Desulfobulbales</taxon>
        <taxon>Desulfobulbaceae</taxon>
        <taxon>Desulfolithobacter</taxon>
    </lineage>
</organism>
<gene>
    <name evidence="9" type="ORF">GF1_17750</name>
</gene>
<name>A0A915U1J5_9BACT</name>
<dbReference type="Gene3D" id="3.30.565.10">
    <property type="entry name" value="Histidine kinase-like ATPase, C-terminal domain"/>
    <property type="match status" value="1"/>
</dbReference>
<keyword evidence="5 9" id="KW-0418">Kinase</keyword>
<dbReference type="InterPro" id="IPR003661">
    <property type="entry name" value="HisK_dim/P_dom"/>
</dbReference>
<keyword evidence="6" id="KW-0175">Coiled coil</keyword>
<dbReference type="PRINTS" id="PR00344">
    <property type="entry name" value="BCTRLSENSOR"/>
</dbReference>
<sequence length="447" mass="50295">MTTLLRRSLPCLAVYLILLLAVLLTMQYILQTQARTETGKLLAHSIELLDRTGIRGIQHHFTVPSAYGAGFLRVTGPDVQLILVTGNDTESVPDFNTLPPVLNKTWISLDDPGQHGSWTILSRKTADGLTVQLGLDTRKLFALYQMLRQRILWLGLLLSPLVLVPAWYWQNKQQQQVRQLCRIIDQTARNPQSPALTNDFSQNGPELVQAVRRLLERHERLATELRESMDNVAHDLRTPMTRLRTIAEYGLQEEDPDRLRDALADCLEESERVLSMLHTMLSVAEAEADTVQLNLQPVSLAKILQDVLELYEIIAEEQDVHIEYLQEADPVVEIDPPRMQQVFANLLDNAIKYGATRVTITLKQQGNLAIVSIADNGMGISSSEIERIWERLYRGDRSRSKQGLGLGLTLAQAMVIAHKGHIEVQSELNKGSTFIVSLPLPSHITHL</sequence>
<accession>A0A915U1J5</accession>
<keyword evidence="7" id="KW-1133">Transmembrane helix</keyword>
<keyword evidence="7" id="KW-0472">Membrane</keyword>
<dbReference type="KEGG" id="ddu:GF1_17750"/>
<dbReference type="PROSITE" id="PS50109">
    <property type="entry name" value="HIS_KIN"/>
    <property type="match status" value="1"/>
</dbReference>
<dbReference type="RefSeq" id="WP_267926149.1">
    <property type="nucleotide sequence ID" value="NZ_AP024233.1"/>
</dbReference>
<dbReference type="SUPFAM" id="SSF47384">
    <property type="entry name" value="Homodimeric domain of signal transducing histidine kinase"/>
    <property type="match status" value="1"/>
</dbReference>
<evidence type="ECO:0000256" key="5">
    <source>
        <dbReference type="ARBA" id="ARBA00022777"/>
    </source>
</evidence>
<keyword evidence="7" id="KW-0812">Transmembrane</keyword>
<dbReference type="SMART" id="SM00387">
    <property type="entry name" value="HATPase_c"/>
    <property type="match status" value="1"/>
</dbReference>
<evidence type="ECO:0000256" key="7">
    <source>
        <dbReference type="SAM" id="Phobius"/>
    </source>
</evidence>
<feature type="transmembrane region" description="Helical" evidence="7">
    <location>
        <begin position="12"/>
        <end position="30"/>
    </location>
</feature>
<dbReference type="InterPro" id="IPR004358">
    <property type="entry name" value="Sig_transdc_His_kin-like_C"/>
</dbReference>
<evidence type="ECO:0000313" key="9">
    <source>
        <dbReference type="EMBL" id="BCO09399.1"/>
    </source>
</evidence>